<proteinExistence type="inferred from homology"/>
<feature type="chain" id="PRO_5035279046" description="Sulfatase N-terminal domain-containing protein" evidence="7">
    <location>
        <begin position="23"/>
        <end position="499"/>
    </location>
</feature>
<dbReference type="InterPro" id="IPR000917">
    <property type="entry name" value="Sulfatase_N"/>
</dbReference>
<keyword evidence="4" id="KW-0378">Hydrolase</keyword>
<dbReference type="AlphaFoldDB" id="A0A8J6HMU9"/>
<dbReference type="Pfam" id="PF00884">
    <property type="entry name" value="Sulfatase"/>
    <property type="match status" value="1"/>
</dbReference>
<keyword evidence="10" id="KW-1185">Reference proteome</keyword>
<evidence type="ECO:0000256" key="4">
    <source>
        <dbReference type="ARBA" id="ARBA00022801"/>
    </source>
</evidence>
<name>A0A8J6HMU9_TENMO</name>
<dbReference type="PANTHER" id="PTHR10342">
    <property type="entry name" value="ARYLSULFATASE"/>
    <property type="match status" value="1"/>
</dbReference>
<dbReference type="InterPro" id="IPR017850">
    <property type="entry name" value="Alkaline_phosphatase_core_sf"/>
</dbReference>
<sequence>MSSTKLTLLLMLTLLVKESTLQCPLTKPNIVVIIADDVGHNDIGLRGSNQIPTPNLDALGYNGIILDKFYTQASCTPSRAAFLTGNYPIRTGLQGTPIVAGQNRSLPRGMPVMPEIFKKLGYETHLVGKWHLGSAYRSSTPTNKGFDTHFGYWNGFLGYFDYLTDFNSTKMEGFDLHNRLEAAWSDLGKYATSLFTDKAVEIIDNHNQSQPMFLVVSHLAGHAGRDGIELGVPDAASTKTKYPYISDPRRRLYAEIVNLLDKSVGTIVKRLAQRNMLENSIVLFFSDNGAPTLGPYANTGSNWPLRGIKLTNFEGAIRGTGLIYSPLLDRTGYVSKELIHISDWLPTFYAAAGGDPSDLGGIDGINQWEALSKNRPTKRTEILVDIDEINNMGAVIAHNGRYKLVTGVFEKGKFDGYYGDSGRSDKVPPYDIDAVLTSDVNVVIQNITDSAVLPRRIRHVRSELNLSWCRNEKSTPGINCSDSCLFDLEIDPSKTVEED</sequence>
<dbReference type="GO" id="GO:0046872">
    <property type="term" value="F:metal ion binding"/>
    <property type="evidence" value="ECO:0007669"/>
    <property type="project" value="UniProtKB-KW"/>
</dbReference>
<evidence type="ECO:0000256" key="5">
    <source>
        <dbReference type="ARBA" id="ARBA00022837"/>
    </source>
</evidence>
<keyword evidence="3" id="KW-0479">Metal-binding</keyword>
<dbReference type="InterPro" id="IPR024607">
    <property type="entry name" value="Sulfatase_CS"/>
</dbReference>
<evidence type="ECO:0000256" key="1">
    <source>
        <dbReference type="ARBA" id="ARBA00001913"/>
    </source>
</evidence>
<evidence type="ECO:0000256" key="7">
    <source>
        <dbReference type="SAM" id="SignalP"/>
    </source>
</evidence>
<evidence type="ECO:0000259" key="8">
    <source>
        <dbReference type="Pfam" id="PF00884"/>
    </source>
</evidence>
<dbReference type="Gene3D" id="3.30.1120.10">
    <property type="match status" value="1"/>
</dbReference>
<dbReference type="PANTHER" id="PTHR10342:SF273">
    <property type="entry name" value="RE14504P"/>
    <property type="match status" value="1"/>
</dbReference>
<dbReference type="Proteomes" id="UP000719412">
    <property type="component" value="Unassembled WGS sequence"/>
</dbReference>
<feature type="domain" description="Sulfatase N-terminal" evidence="8">
    <location>
        <begin position="28"/>
        <end position="353"/>
    </location>
</feature>
<dbReference type="PROSITE" id="PS00523">
    <property type="entry name" value="SULFATASE_1"/>
    <property type="match status" value="1"/>
</dbReference>
<evidence type="ECO:0000256" key="3">
    <source>
        <dbReference type="ARBA" id="ARBA00022723"/>
    </source>
</evidence>
<evidence type="ECO:0000256" key="6">
    <source>
        <dbReference type="ARBA" id="ARBA00023180"/>
    </source>
</evidence>
<feature type="signal peptide" evidence="7">
    <location>
        <begin position="1"/>
        <end position="22"/>
    </location>
</feature>
<dbReference type="GO" id="GO:0008484">
    <property type="term" value="F:sulfuric ester hydrolase activity"/>
    <property type="evidence" value="ECO:0007669"/>
    <property type="project" value="InterPro"/>
</dbReference>
<reference evidence="9" key="1">
    <citation type="journal article" date="2020" name="J Insects Food Feed">
        <title>The yellow mealworm (Tenebrio molitor) genome: a resource for the emerging insects as food and feed industry.</title>
        <authorList>
            <person name="Eriksson T."/>
            <person name="Andere A."/>
            <person name="Kelstrup H."/>
            <person name="Emery V."/>
            <person name="Picard C."/>
        </authorList>
    </citation>
    <scope>NUCLEOTIDE SEQUENCE</scope>
    <source>
        <strain evidence="9">Stoneville</strain>
        <tissue evidence="9">Whole head</tissue>
    </source>
</reference>
<dbReference type="InterPro" id="IPR047115">
    <property type="entry name" value="ARSB"/>
</dbReference>
<keyword evidence="5" id="KW-0106">Calcium</keyword>
<evidence type="ECO:0000256" key="2">
    <source>
        <dbReference type="ARBA" id="ARBA00008779"/>
    </source>
</evidence>
<keyword evidence="6" id="KW-0325">Glycoprotein</keyword>
<keyword evidence="7" id="KW-0732">Signal</keyword>
<reference evidence="9" key="2">
    <citation type="submission" date="2021-08" db="EMBL/GenBank/DDBJ databases">
        <authorList>
            <person name="Eriksson T."/>
        </authorList>
    </citation>
    <scope>NUCLEOTIDE SEQUENCE</scope>
    <source>
        <strain evidence="9">Stoneville</strain>
        <tissue evidence="9">Whole head</tissue>
    </source>
</reference>
<comment type="similarity">
    <text evidence="2">Belongs to the sulfatase family.</text>
</comment>
<comment type="cofactor">
    <cofactor evidence="1">
        <name>Ca(2+)</name>
        <dbReference type="ChEBI" id="CHEBI:29108"/>
    </cofactor>
</comment>
<organism evidence="9 10">
    <name type="scientific">Tenebrio molitor</name>
    <name type="common">Yellow mealworm beetle</name>
    <dbReference type="NCBI Taxonomy" id="7067"/>
    <lineage>
        <taxon>Eukaryota</taxon>
        <taxon>Metazoa</taxon>
        <taxon>Ecdysozoa</taxon>
        <taxon>Arthropoda</taxon>
        <taxon>Hexapoda</taxon>
        <taxon>Insecta</taxon>
        <taxon>Pterygota</taxon>
        <taxon>Neoptera</taxon>
        <taxon>Endopterygota</taxon>
        <taxon>Coleoptera</taxon>
        <taxon>Polyphaga</taxon>
        <taxon>Cucujiformia</taxon>
        <taxon>Tenebrionidae</taxon>
        <taxon>Tenebrio</taxon>
    </lineage>
</organism>
<dbReference type="Gene3D" id="3.40.720.10">
    <property type="entry name" value="Alkaline Phosphatase, subunit A"/>
    <property type="match status" value="1"/>
</dbReference>
<comment type="caution">
    <text evidence="9">The sequence shown here is derived from an EMBL/GenBank/DDBJ whole genome shotgun (WGS) entry which is preliminary data.</text>
</comment>
<gene>
    <name evidence="9" type="ORF">GEV33_005910</name>
</gene>
<dbReference type="CDD" id="cd16029">
    <property type="entry name" value="4-S"/>
    <property type="match status" value="1"/>
</dbReference>
<dbReference type="EMBL" id="JABDTM020020772">
    <property type="protein sequence ID" value="KAH0816881.1"/>
    <property type="molecule type" value="Genomic_DNA"/>
</dbReference>
<dbReference type="SUPFAM" id="SSF53649">
    <property type="entry name" value="Alkaline phosphatase-like"/>
    <property type="match status" value="1"/>
</dbReference>
<dbReference type="PROSITE" id="PS00149">
    <property type="entry name" value="SULFATASE_2"/>
    <property type="match status" value="1"/>
</dbReference>
<evidence type="ECO:0000313" key="9">
    <source>
        <dbReference type="EMBL" id="KAH0816881.1"/>
    </source>
</evidence>
<evidence type="ECO:0000313" key="10">
    <source>
        <dbReference type="Proteomes" id="UP000719412"/>
    </source>
</evidence>
<protein>
    <recommendedName>
        <fullName evidence="8">Sulfatase N-terminal domain-containing protein</fullName>
    </recommendedName>
</protein>
<accession>A0A8J6HMU9</accession>